<dbReference type="Gene3D" id="3.40.190.10">
    <property type="entry name" value="Periplasmic binding protein-like II"/>
    <property type="match status" value="2"/>
</dbReference>
<evidence type="ECO:0000259" key="1">
    <source>
        <dbReference type="Pfam" id="PF09084"/>
    </source>
</evidence>
<dbReference type="InterPro" id="IPR006311">
    <property type="entry name" value="TAT_signal"/>
</dbReference>
<dbReference type="InterPro" id="IPR015168">
    <property type="entry name" value="SsuA/THI5"/>
</dbReference>
<dbReference type="Pfam" id="PF09084">
    <property type="entry name" value="NMT1"/>
    <property type="match status" value="1"/>
</dbReference>
<dbReference type="RefSeq" id="WP_213353666.1">
    <property type="nucleotide sequence ID" value="NZ_JAHBGB010000037.1"/>
</dbReference>
<protein>
    <submittedName>
        <fullName evidence="2">ABC transporter substrate-binding protein</fullName>
    </submittedName>
</protein>
<dbReference type="Proteomes" id="UP001597299">
    <property type="component" value="Unassembled WGS sequence"/>
</dbReference>
<sequence>MADFPQSLISRRHLIGAAGALAVGAPFAAGLLDVPALAQTAAPLKVKLGWSGTGICLISVPAAVEKGFFVKHGLDVEIVKFGSAFDQSLEAVASGKIDATVNFILRFLKPLEQGINIKFTGALHGGCIRVLTPTEAGITDYTQLKGKTIGVVDLASAAKNFTSVQLYKAGLDPYKDVEWRVYPVDLLGEAVRKGEIFAAADADPGIYLVLKNSQGRLTELGGLAHGIYKDLSCCGVAVRNEFITENKPAAAALTRALLESADWVHNNPDEAAQIFTAYSPIAKPVLAEIIRSHTHQHHFGGGPDLQKEVAIYADDLKTVGILKPRTDPAKLSDRIVVDVLS</sequence>
<dbReference type="PANTHER" id="PTHR30024:SF21">
    <property type="entry name" value="ABC TRANSPORTER SUBSTRATE-BINDING PROTEIN"/>
    <property type="match status" value="1"/>
</dbReference>
<proteinExistence type="predicted"/>
<dbReference type="PROSITE" id="PS51318">
    <property type="entry name" value="TAT"/>
    <property type="match status" value="1"/>
</dbReference>
<name>A0ABW4Z305_9HYPH</name>
<dbReference type="SUPFAM" id="SSF53850">
    <property type="entry name" value="Periplasmic binding protein-like II"/>
    <property type="match status" value="1"/>
</dbReference>
<dbReference type="EMBL" id="JBHUHD010000001">
    <property type="protein sequence ID" value="MFD2142602.1"/>
    <property type="molecule type" value="Genomic_DNA"/>
</dbReference>
<gene>
    <name evidence="2" type="ORF">ACFSNC_19520</name>
</gene>
<feature type="domain" description="SsuA/THI5-like" evidence="1">
    <location>
        <begin position="62"/>
        <end position="271"/>
    </location>
</feature>
<evidence type="ECO:0000313" key="2">
    <source>
        <dbReference type="EMBL" id="MFD2142602.1"/>
    </source>
</evidence>
<accession>A0ABW4Z305</accession>
<comment type="caution">
    <text evidence="2">The sequence shown here is derived from an EMBL/GenBank/DDBJ whole genome shotgun (WGS) entry which is preliminary data.</text>
</comment>
<dbReference type="PANTHER" id="PTHR30024">
    <property type="entry name" value="ALIPHATIC SULFONATES-BINDING PROTEIN-RELATED"/>
    <property type="match status" value="1"/>
</dbReference>
<reference evidence="3" key="1">
    <citation type="journal article" date="2019" name="Int. J. Syst. Evol. Microbiol.">
        <title>The Global Catalogue of Microorganisms (GCM) 10K type strain sequencing project: providing services to taxonomists for standard genome sequencing and annotation.</title>
        <authorList>
            <consortium name="The Broad Institute Genomics Platform"/>
            <consortium name="The Broad Institute Genome Sequencing Center for Infectious Disease"/>
            <person name="Wu L."/>
            <person name="Ma J."/>
        </authorList>
    </citation>
    <scope>NUCLEOTIDE SEQUENCE [LARGE SCALE GENOMIC DNA]</scope>
    <source>
        <strain evidence="3">CCM 7435</strain>
    </source>
</reference>
<keyword evidence="3" id="KW-1185">Reference proteome</keyword>
<organism evidence="2 3">
    <name type="scientific">Ancylobacter oerskovii</name>
    <dbReference type="NCBI Taxonomy" id="459519"/>
    <lineage>
        <taxon>Bacteria</taxon>
        <taxon>Pseudomonadati</taxon>
        <taxon>Pseudomonadota</taxon>
        <taxon>Alphaproteobacteria</taxon>
        <taxon>Hyphomicrobiales</taxon>
        <taxon>Xanthobacteraceae</taxon>
        <taxon>Ancylobacter</taxon>
    </lineage>
</organism>
<evidence type="ECO:0000313" key="3">
    <source>
        <dbReference type="Proteomes" id="UP001597299"/>
    </source>
</evidence>